<dbReference type="EMBL" id="NQJD01000009">
    <property type="protein sequence ID" value="TAA75189.1"/>
    <property type="molecule type" value="Genomic_DNA"/>
</dbReference>
<protein>
    <submittedName>
        <fullName evidence="1">Uncharacterized protein</fullName>
    </submittedName>
</protein>
<evidence type="ECO:0000313" key="2">
    <source>
        <dbReference type="Proteomes" id="UP000316238"/>
    </source>
</evidence>
<evidence type="ECO:0000313" key="1">
    <source>
        <dbReference type="EMBL" id="TAA75189.1"/>
    </source>
</evidence>
<dbReference type="Proteomes" id="UP000316238">
    <property type="component" value="Unassembled WGS sequence"/>
</dbReference>
<proteinExistence type="predicted"/>
<sequence length="115" mass="13129">MWGDQLGGKLAQTIPWERLAKAVWEMEVQRFLKQELIKVQLRVSMTQEKMEQLFGRVQPKIIPFTGHERVIPALDYLKAAKSEHPMATGKQVVILRDDVSDPRHRPRGGCAGLGR</sequence>
<comment type="caution">
    <text evidence="1">The sequence shown here is derived from an EMBL/GenBank/DDBJ whole genome shotgun (WGS) entry which is preliminary data.</text>
</comment>
<dbReference type="AlphaFoldDB" id="A0A521G2E2"/>
<keyword evidence="2" id="KW-1185">Reference proteome</keyword>
<gene>
    <name evidence="1" type="ORF">CDV28_1092</name>
</gene>
<name>A0A521G2E2_9BACT</name>
<accession>A0A521G2E2</accession>
<organism evidence="1 2">
    <name type="scientific">Candidatus Electronema aureum</name>
    <dbReference type="NCBI Taxonomy" id="2005002"/>
    <lineage>
        <taxon>Bacteria</taxon>
        <taxon>Pseudomonadati</taxon>
        <taxon>Thermodesulfobacteriota</taxon>
        <taxon>Desulfobulbia</taxon>
        <taxon>Desulfobulbales</taxon>
        <taxon>Desulfobulbaceae</taxon>
        <taxon>Candidatus Electronema</taxon>
    </lineage>
</organism>
<reference evidence="1" key="1">
    <citation type="submission" date="2017-07" db="EMBL/GenBank/DDBJ databases">
        <title>The cable genome - Insights into the physiology and evolution of filamentous bacteria capable of sulfide oxidation via long distance electron transfer.</title>
        <authorList>
            <person name="Thorup C."/>
            <person name="Bjerg J.T."/>
            <person name="Schreiber L."/>
            <person name="Nielsen L.P."/>
            <person name="Kjeldsen K.U."/>
            <person name="Boesen T."/>
            <person name="Boggild A."/>
            <person name="Meysman F."/>
            <person name="Geelhoed J."/>
            <person name="Schramm A."/>
        </authorList>
    </citation>
    <scope>NUCLEOTIDE SEQUENCE [LARGE SCALE GENOMIC DNA]</scope>
    <source>
        <strain evidence="1">GS</strain>
    </source>
</reference>